<protein>
    <recommendedName>
        <fullName evidence="5">Transporter</fullName>
    </recommendedName>
</protein>
<organism evidence="3 4">
    <name type="scientific">Mangrovivirga cuniculi</name>
    <dbReference type="NCBI Taxonomy" id="2715131"/>
    <lineage>
        <taxon>Bacteria</taxon>
        <taxon>Pseudomonadati</taxon>
        <taxon>Bacteroidota</taxon>
        <taxon>Cytophagia</taxon>
        <taxon>Cytophagales</taxon>
        <taxon>Mangrovivirgaceae</taxon>
        <taxon>Mangrovivirga</taxon>
    </lineage>
</organism>
<dbReference type="EMBL" id="CP028923">
    <property type="protein sequence ID" value="QCK16869.1"/>
    <property type="molecule type" value="Genomic_DNA"/>
</dbReference>
<comment type="subcellular location">
    <subcellularLocation>
        <location evidence="2">Cell membrane</location>
        <topology evidence="2">Lipid-anchor</topology>
    </subcellularLocation>
</comment>
<dbReference type="Gene3D" id="2.20.200.10">
    <property type="entry name" value="Outer membrane efflux proteins (OEP)"/>
    <property type="match status" value="1"/>
</dbReference>
<dbReference type="Proteomes" id="UP000298616">
    <property type="component" value="Chromosome"/>
</dbReference>
<dbReference type="PROSITE" id="PS51257">
    <property type="entry name" value="PROKAR_LIPOPROTEIN"/>
    <property type="match status" value="1"/>
</dbReference>
<dbReference type="InterPro" id="IPR003423">
    <property type="entry name" value="OMP_efflux"/>
</dbReference>
<dbReference type="InterPro" id="IPR010131">
    <property type="entry name" value="MdtP/NodT-like"/>
</dbReference>
<keyword evidence="2" id="KW-0564">Palmitate</keyword>
<gene>
    <name evidence="3" type="ORF">DCC35_20090</name>
</gene>
<sequence>MNKSIQYIFCLLIILSSCKVGQNYKGLEVEVPDEFRANDLELSNENLIVNTDTLFADSLIDINWFAIFNDPVLDSLVYAALDNNQDLKIAAENIAQAQFNLIIQRSNLLPYFGYEANMTRGNFLNGNVGSTRNFAYGAGFMNWEIDFWGKYRRLNEAAKAQILATEYGYRSIQISLLATLADAYFQLLELRKRLDISEQTLTLRDSMLYIIEARFDRGIIPAIDLNQAQIQRAIAASSIPVFKREIIKTENLISVLTGTNPKSIPTGIDIYKHDTSIYIPDVLPIDLLTRRPDVVVAEQEVIIQNALVGVAQANRLPAISFNGSIGYAMTDPLSFSNGTMIWSISGSILGPLFNWNRLKRIADTEKSIREQSVFSYERTLLNAFRDVEDTYIEISTLKEELIARRQHVEAAASAQMLSQNRYDQGQTSYLEYLESQRQYFESQQNLAGTLRQLLSSYASLYKALGGGWVIDE</sequence>
<evidence type="ECO:0000256" key="1">
    <source>
        <dbReference type="ARBA" id="ARBA00007613"/>
    </source>
</evidence>
<proteinExistence type="inferred from homology"/>
<reference evidence="3 4" key="1">
    <citation type="submission" date="2018-04" db="EMBL/GenBank/DDBJ databases">
        <title>Complete genome uncultured novel isolate.</title>
        <authorList>
            <person name="Merlino G."/>
        </authorList>
    </citation>
    <scope>NUCLEOTIDE SEQUENCE [LARGE SCALE GENOMIC DNA]</scope>
    <source>
        <strain evidence="4">R1DC9</strain>
    </source>
</reference>
<name>A0A4D7JLZ9_9BACT</name>
<keyword evidence="2" id="KW-0812">Transmembrane</keyword>
<dbReference type="Gene3D" id="1.20.1600.10">
    <property type="entry name" value="Outer membrane efflux proteins (OEP)"/>
    <property type="match status" value="1"/>
</dbReference>
<dbReference type="KEGG" id="fpf:DCC35_20090"/>
<accession>A0A4D7JLZ9</accession>
<dbReference type="SUPFAM" id="SSF56954">
    <property type="entry name" value="Outer membrane efflux proteins (OEP)"/>
    <property type="match status" value="1"/>
</dbReference>
<dbReference type="GO" id="GO:0015562">
    <property type="term" value="F:efflux transmembrane transporter activity"/>
    <property type="evidence" value="ECO:0007669"/>
    <property type="project" value="InterPro"/>
</dbReference>
<evidence type="ECO:0008006" key="5">
    <source>
        <dbReference type="Google" id="ProtNLM"/>
    </source>
</evidence>
<comment type="similarity">
    <text evidence="1 2">Belongs to the outer membrane factor (OMF) (TC 1.B.17) family.</text>
</comment>
<keyword evidence="2" id="KW-1134">Transmembrane beta strand</keyword>
<dbReference type="NCBIfam" id="TIGR01845">
    <property type="entry name" value="outer_NodT"/>
    <property type="match status" value="1"/>
</dbReference>
<dbReference type="OrthoDB" id="9770517at2"/>
<dbReference type="RefSeq" id="WP_137092462.1">
    <property type="nucleotide sequence ID" value="NZ_CP028923.1"/>
</dbReference>
<dbReference type="Pfam" id="PF02321">
    <property type="entry name" value="OEP"/>
    <property type="match status" value="2"/>
</dbReference>
<keyword evidence="2" id="KW-0449">Lipoprotein</keyword>
<keyword evidence="4" id="KW-1185">Reference proteome</keyword>
<keyword evidence="2" id="KW-0472">Membrane</keyword>
<evidence type="ECO:0000256" key="2">
    <source>
        <dbReference type="RuleBase" id="RU362097"/>
    </source>
</evidence>
<dbReference type="AlphaFoldDB" id="A0A4D7JLZ9"/>
<evidence type="ECO:0000313" key="4">
    <source>
        <dbReference type="Proteomes" id="UP000298616"/>
    </source>
</evidence>
<evidence type="ECO:0000313" key="3">
    <source>
        <dbReference type="EMBL" id="QCK16869.1"/>
    </source>
</evidence>
<dbReference type="GO" id="GO:0005886">
    <property type="term" value="C:plasma membrane"/>
    <property type="evidence" value="ECO:0007669"/>
    <property type="project" value="UniProtKB-SubCell"/>
</dbReference>
<dbReference type="PANTHER" id="PTHR30203">
    <property type="entry name" value="OUTER MEMBRANE CATION EFFLUX PROTEIN"/>
    <property type="match status" value="1"/>
</dbReference>